<accession>A0A4Q4TZC5</accession>
<organism evidence="2 3">
    <name type="scientific">Monosporascus ibericus</name>
    <dbReference type="NCBI Taxonomy" id="155417"/>
    <lineage>
        <taxon>Eukaryota</taxon>
        <taxon>Fungi</taxon>
        <taxon>Dikarya</taxon>
        <taxon>Ascomycota</taxon>
        <taxon>Pezizomycotina</taxon>
        <taxon>Sordariomycetes</taxon>
        <taxon>Xylariomycetidae</taxon>
        <taxon>Xylariales</taxon>
        <taxon>Xylariales incertae sedis</taxon>
        <taxon>Monosporascus</taxon>
    </lineage>
</organism>
<protein>
    <recommendedName>
        <fullName evidence="4">MADS-box domain-containing protein</fullName>
    </recommendedName>
</protein>
<dbReference type="GO" id="GO:0046983">
    <property type="term" value="F:protein dimerization activity"/>
    <property type="evidence" value="ECO:0007669"/>
    <property type="project" value="InterPro"/>
</dbReference>
<dbReference type="AlphaFoldDB" id="A0A4Q4TZC5"/>
<proteinExistence type="predicted"/>
<dbReference type="InterPro" id="IPR036879">
    <property type="entry name" value="TF_MADSbox_sf"/>
</dbReference>
<keyword evidence="3" id="KW-1185">Reference proteome</keyword>
<feature type="compositionally biased region" description="Low complexity" evidence="1">
    <location>
        <begin position="74"/>
        <end position="93"/>
    </location>
</feature>
<dbReference type="GO" id="GO:0003677">
    <property type="term" value="F:DNA binding"/>
    <property type="evidence" value="ECO:0007669"/>
    <property type="project" value="InterPro"/>
</dbReference>
<name>A0A4Q4TZC5_9PEZI</name>
<sequence>MAARARSPAQKRKRAFSTRTQGMIRKVKEMHQFTDAKAAVVGIHNGKMFWYDEAGVLTQLGIAHEPRDGLRARSPSGSSSFSSAESASPFGPGRNSPRFVRDGSSVPSEPESDTSISSVDAATSFLFEDESSSTTGTWTSSPADKTRGCADIDLLDLDYFGLEKDNDYLM</sequence>
<feature type="region of interest" description="Disordered" evidence="1">
    <location>
        <begin position="127"/>
        <end position="146"/>
    </location>
</feature>
<dbReference type="EMBL" id="QJNU01000008">
    <property type="protein sequence ID" value="RYP11050.1"/>
    <property type="molecule type" value="Genomic_DNA"/>
</dbReference>
<evidence type="ECO:0000313" key="2">
    <source>
        <dbReference type="EMBL" id="RYP11050.1"/>
    </source>
</evidence>
<evidence type="ECO:0000256" key="1">
    <source>
        <dbReference type="SAM" id="MobiDB-lite"/>
    </source>
</evidence>
<reference evidence="2 3" key="1">
    <citation type="submission" date="2018-06" db="EMBL/GenBank/DDBJ databases">
        <title>Complete Genomes of Monosporascus.</title>
        <authorList>
            <person name="Robinson A.J."/>
            <person name="Natvig D.O."/>
        </authorList>
    </citation>
    <scope>NUCLEOTIDE SEQUENCE [LARGE SCALE GENOMIC DNA]</scope>
    <source>
        <strain evidence="2 3">CBS 110550</strain>
    </source>
</reference>
<comment type="caution">
    <text evidence="2">The sequence shown here is derived from an EMBL/GenBank/DDBJ whole genome shotgun (WGS) entry which is preliminary data.</text>
</comment>
<dbReference type="GO" id="GO:0045944">
    <property type="term" value="P:positive regulation of transcription by RNA polymerase II"/>
    <property type="evidence" value="ECO:0007669"/>
    <property type="project" value="UniProtKB-ARBA"/>
</dbReference>
<feature type="region of interest" description="Disordered" evidence="1">
    <location>
        <begin position="67"/>
        <end position="117"/>
    </location>
</feature>
<evidence type="ECO:0008006" key="4">
    <source>
        <dbReference type="Google" id="ProtNLM"/>
    </source>
</evidence>
<gene>
    <name evidence="2" type="ORF">DL764_000278</name>
</gene>
<feature type="compositionally biased region" description="Low complexity" evidence="1">
    <location>
        <begin position="132"/>
        <end position="141"/>
    </location>
</feature>
<dbReference type="Proteomes" id="UP000293360">
    <property type="component" value="Unassembled WGS sequence"/>
</dbReference>
<dbReference type="SUPFAM" id="SSF55455">
    <property type="entry name" value="SRF-like"/>
    <property type="match status" value="1"/>
</dbReference>
<evidence type="ECO:0000313" key="3">
    <source>
        <dbReference type="Proteomes" id="UP000293360"/>
    </source>
</evidence>